<dbReference type="EMBL" id="CADCTS010000296">
    <property type="protein sequence ID" value="CAA9311203.1"/>
    <property type="molecule type" value="Genomic_DNA"/>
</dbReference>
<sequence>MSLPAPAGPADRELRCADAADRRGDASVGTAPPARRWLLLEHPGPWPVDAVAGPGLDPAVLARLTAA</sequence>
<proteinExistence type="predicted"/>
<evidence type="ECO:0000313" key="1">
    <source>
        <dbReference type="EMBL" id="CAA9311203.1"/>
    </source>
</evidence>
<name>A0A6J4KP79_9ACTN</name>
<feature type="non-terminal residue" evidence="1">
    <location>
        <position position="67"/>
    </location>
</feature>
<accession>A0A6J4KP79</accession>
<protein>
    <recommendedName>
        <fullName evidence="2">Sucrase ferredoxin</fullName>
    </recommendedName>
</protein>
<dbReference type="AlphaFoldDB" id="A0A6J4KP79"/>
<reference evidence="1" key="1">
    <citation type="submission" date="2020-02" db="EMBL/GenBank/DDBJ databases">
        <authorList>
            <person name="Meier V. D."/>
        </authorList>
    </citation>
    <scope>NUCLEOTIDE SEQUENCE</scope>
    <source>
        <strain evidence="1">AVDCRST_MAG48</strain>
    </source>
</reference>
<gene>
    <name evidence="1" type="ORF">AVDCRST_MAG48-2067</name>
</gene>
<evidence type="ECO:0008006" key="2">
    <source>
        <dbReference type="Google" id="ProtNLM"/>
    </source>
</evidence>
<organism evidence="1">
    <name type="scientific">uncultured Friedmanniella sp</name>
    <dbReference type="NCBI Taxonomy" id="335381"/>
    <lineage>
        <taxon>Bacteria</taxon>
        <taxon>Bacillati</taxon>
        <taxon>Actinomycetota</taxon>
        <taxon>Actinomycetes</taxon>
        <taxon>Propionibacteriales</taxon>
        <taxon>Nocardioidaceae</taxon>
        <taxon>Friedmanniella</taxon>
        <taxon>environmental samples</taxon>
    </lineage>
</organism>